<evidence type="ECO:0000313" key="2">
    <source>
        <dbReference type="Proteomes" id="UP001604277"/>
    </source>
</evidence>
<protein>
    <submittedName>
        <fullName evidence="1">Uncharacterized protein</fullName>
    </submittedName>
</protein>
<organism evidence="1 2">
    <name type="scientific">Forsythia ovata</name>
    <dbReference type="NCBI Taxonomy" id="205694"/>
    <lineage>
        <taxon>Eukaryota</taxon>
        <taxon>Viridiplantae</taxon>
        <taxon>Streptophyta</taxon>
        <taxon>Embryophyta</taxon>
        <taxon>Tracheophyta</taxon>
        <taxon>Spermatophyta</taxon>
        <taxon>Magnoliopsida</taxon>
        <taxon>eudicotyledons</taxon>
        <taxon>Gunneridae</taxon>
        <taxon>Pentapetalae</taxon>
        <taxon>asterids</taxon>
        <taxon>lamiids</taxon>
        <taxon>Lamiales</taxon>
        <taxon>Oleaceae</taxon>
        <taxon>Forsythieae</taxon>
        <taxon>Forsythia</taxon>
    </lineage>
</organism>
<keyword evidence="2" id="KW-1185">Reference proteome</keyword>
<gene>
    <name evidence="1" type="ORF">Fot_51093</name>
</gene>
<name>A0ABD1PUH0_9LAMI</name>
<dbReference type="AlphaFoldDB" id="A0ABD1PUH0"/>
<comment type="caution">
    <text evidence="1">The sequence shown here is derived from an EMBL/GenBank/DDBJ whole genome shotgun (WGS) entry which is preliminary data.</text>
</comment>
<proteinExistence type="predicted"/>
<dbReference type="Proteomes" id="UP001604277">
    <property type="component" value="Unassembled WGS sequence"/>
</dbReference>
<evidence type="ECO:0000313" key="1">
    <source>
        <dbReference type="EMBL" id="KAL2467568.1"/>
    </source>
</evidence>
<reference evidence="2" key="1">
    <citation type="submission" date="2024-07" db="EMBL/GenBank/DDBJ databases">
        <title>Two chromosome-level genome assemblies of Korean endemic species Abeliophyllum distichum and Forsythia ovata (Oleaceae).</title>
        <authorList>
            <person name="Jang H."/>
        </authorList>
    </citation>
    <scope>NUCLEOTIDE SEQUENCE [LARGE SCALE GENOMIC DNA]</scope>
</reference>
<accession>A0ABD1PUH0</accession>
<dbReference type="EMBL" id="JBFOLJ010000017">
    <property type="protein sequence ID" value="KAL2467568.1"/>
    <property type="molecule type" value="Genomic_DNA"/>
</dbReference>
<sequence>MALHVSCGPYTFQIKKKRRLPNRPFQLLCMCLCPKSPISAPAQAPAHCRVLAVSALKSHRSLLLPDAGDCDFGKKKKTDWLFNFFTPVAVKSAAAHCLVLADLTHLNSGRCCNGTPPSTLCSFFHFWSLSTCDLSAISVRFLVRNGSGLFCLVGICSLLLALAHRTVGFDHRSVTPSEINNSAPVQYLRTRNRNRNRTEIALKSQVLSDQK</sequence>